<dbReference type="EMBL" id="FPKT01000018">
    <property type="protein sequence ID" value="SFZ79239.1"/>
    <property type="molecule type" value="Genomic_DNA"/>
</dbReference>
<evidence type="ECO:0000313" key="1">
    <source>
        <dbReference type="EMBL" id="SFZ79239.1"/>
    </source>
</evidence>
<comment type="caution">
    <text evidence="1">The sequence shown here is derived from an EMBL/GenBank/DDBJ whole genome shotgun (WGS) entry which is preliminary data.</text>
</comment>
<proteinExistence type="predicted"/>
<dbReference type="RefSeq" id="WP_046466360.1">
    <property type="nucleotide sequence ID" value="NZ_CP017464.1"/>
</dbReference>
<organism evidence="1 2">
    <name type="scientific">Staphylococcus pasteuri</name>
    <dbReference type="NCBI Taxonomy" id="45972"/>
    <lineage>
        <taxon>Bacteria</taxon>
        <taxon>Bacillati</taxon>
        <taxon>Bacillota</taxon>
        <taxon>Bacilli</taxon>
        <taxon>Bacillales</taxon>
        <taxon>Staphylococcaceae</taxon>
        <taxon>Staphylococcus</taxon>
    </lineage>
</organism>
<sequence>MSVICGAKNKYNQLYETNYRLEDLENEIGEALIRVNRKHKKDNKKMTEVCNYLVASIKGAFTQRHEEDYNKGVIAKSPKIDLFGDLPNIITPSSQLMNSNIRKQITSNKLHAANQYATAKKMPF</sequence>
<evidence type="ECO:0000313" key="2">
    <source>
        <dbReference type="Proteomes" id="UP000182665"/>
    </source>
</evidence>
<reference evidence="1 2" key="1">
    <citation type="submission" date="2016-11" db="EMBL/GenBank/DDBJ databases">
        <authorList>
            <person name="Varghese N."/>
            <person name="Submissions S."/>
        </authorList>
    </citation>
    <scope>NUCLEOTIDE SEQUENCE [LARGE SCALE GENOMIC DNA]</scope>
    <source>
        <strain evidence="1 2">NFIX07</strain>
    </source>
</reference>
<accession>A0ABY1H8G1</accession>
<protein>
    <submittedName>
        <fullName evidence="1">Uncharacterized protein</fullName>
    </submittedName>
</protein>
<dbReference type="Proteomes" id="UP000182665">
    <property type="component" value="Unassembled WGS sequence"/>
</dbReference>
<name>A0ABY1H8G1_9STAP</name>
<gene>
    <name evidence="1" type="ORF">SAMN03097721_02624</name>
</gene>
<keyword evidence="2" id="KW-1185">Reference proteome</keyword>